<keyword evidence="2" id="KW-1185">Reference proteome</keyword>
<dbReference type="RefSeq" id="WP_170078059.1">
    <property type="nucleotide sequence ID" value="NZ_JABAFA010000068.1"/>
</dbReference>
<organism evidence="1 2">
    <name type="scientific">Selenomonas bovis</name>
    <dbReference type="NCBI Taxonomy" id="416586"/>
    <lineage>
        <taxon>Bacteria</taxon>
        <taxon>Bacillati</taxon>
        <taxon>Bacillota</taxon>
        <taxon>Negativicutes</taxon>
        <taxon>Selenomonadales</taxon>
        <taxon>Selenomonadaceae</taxon>
        <taxon>Selenomonas</taxon>
    </lineage>
</organism>
<dbReference type="Proteomes" id="UP000543804">
    <property type="component" value="Unassembled WGS sequence"/>
</dbReference>
<comment type="caution">
    <text evidence="1">The sequence shown here is derived from an EMBL/GenBank/DDBJ whole genome shotgun (WGS) entry which is preliminary data.</text>
</comment>
<gene>
    <name evidence="1" type="ORF">HF878_10430</name>
</gene>
<dbReference type="InterPro" id="IPR029063">
    <property type="entry name" value="SAM-dependent_MTases_sf"/>
</dbReference>
<protein>
    <recommendedName>
        <fullName evidence="3">Methyltransferase type 11 domain-containing protein</fullName>
    </recommendedName>
</protein>
<evidence type="ECO:0000313" key="2">
    <source>
        <dbReference type="Proteomes" id="UP000543804"/>
    </source>
</evidence>
<dbReference type="AlphaFoldDB" id="A0A848B7C1"/>
<accession>A0A848B7C1</accession>
<proteinExistence type="predicted"/>
<evidence type="ECO:0000313" key="1">
    <source>
        <dbReference type="EMBL" id="NMD99863.1"/>
    </source>
</evidence>
<name>A0A848B7C1_9FIRM</name>
<evidence type="ECO:0008006" key="3">
    <source>
        <dbReference type="Google" id="ProtNLM"/>
    </source>
</evidence>
<dbReference type="SUPFAM" id="SSF53335">
    <property type="entry name" value="S-adenosyl-L-methionine-dependent methyltransferases"/>
    <property type="match status" value="1"/>
</dbReference>
<dbReference type="EMBL" id="JABAFA010000068">
    <property type="protein sequence ID" value="NMD99863.1"/>
    <property type="molecule type" value="Genomic_DNA"/>
</dbReference>
<dbReference type="Gene3D" id="3.40.50.150">
    <property type="entry name" value="Vaccinia Virus protein VP39"/>
    <property type="match status" value="1"/>
</dbReference>
<reference evidence="1 2" key="1">
    <citation type="submission" date="2020-04" db="EMBL/GenBank/DDBJ databases">
        <authorList>
            <person name="Hitch T.C.A."/>
            <person name="Wylensek D."/>
            <person name="Clavel T."/>
        </authorList>
    </citation>
    <scope>NUCLEOTIDE SEQUENCE [LARGE SCALE GENOMIC DNA]</scope>
    <source>
        <strain evidence="1 2">PG-130-P53-12</strain>
    </source>
</reference>
<sequence>MAEKIKAELLSFLKGSELPLSILVVESVGYLPALRRLFPRAALYAVTAGGQPEGPEYAGLSVHWTALDYLTAPLPFAPETFDYIISDLLLEQAGNPQDIAAGFSRYIKQTGALLTSFRNIRHWSVLEELRDGHYYRVCARLFAKPEFEKLLYASYYKAVRMRAQRRAAPPEVMARLQAAAFENTHDDLETEFWLVYAARSMPELSLLKSFYTAEQREALARLLHRIEYGVDTARQVAALWSLYDEAGLFPAYVANFIKESVFHPARFYRHLRAYSAGRREELREILGEAEEAARSAEERVLLASLREEDET</sequence>